<dbReference type="Pfam" id="PF11760">
    <property type="entry name" value="CbiG_N"/>
    <property type="match status" value="1"/>
</dbReference>
<evidence type="ECO:0000259" key="1">
    <source>
        <dbReference type="Pfam" id="PF01890"/>
    </source>
</evidence>
<dbReference type="SUPFAM" id="SSF159664">
    <property type="entry name" value="CobE/GbiG C-terminal domain-like"/>
    <property type="match status" value="1"/>
</dbReference>
<organism evidence="4 5">
    <name type="scientific">Clostridium pasteurianum BC1</name>
    <dbReference type="NCBI Taxonomy" id="86416"/>
    <lineage>
        <taxon>Bacteria</taxon>
        <taxon>Bacillati</taxon>
        <taxon>Bacillota</taxon>
        <taxon>Clostridia</taxon>
        <taxon>Eubacteriales</taxon>
        <taxon>Clostridiaceae</taxon>
        <taxon>Clostridium</taxon>
    </lineage>
</organism>
<dbReference type="PATRIC" id="fig|86416.3.peg.1219"/>
<evidence type="ECO:0000313" key="5">
    <source>
        <dbReference type="Proteomes" id="UP000013523"/>
    </source>
</evidence>
<dbReference type="HOGENOM" id="CLU_028397_0_0_9"/>
<dbReference type="InterPro" id="IPR038029">
    <property type="entry name" value="GbiG_N_sf"/>
</dbReference>
<dbReference type="RefSeq" id="WP_015614532.1">
    <property type="nucleotide sequence ID" value="NC_021182.1"/>
</dbReference>
<dbReference type="Proteomes" id="UP000013523">
    <property type="component" value="Chromosome"/>
</dbReference>
<protein>
    <submittedName>
        <fullName evidence="4">Cobalamin biosynthesis protein CbiG</fullName>
    </submittedName>
</protein>
<dbReference type="Pfam" id="PF11761">
    <property type="entry name" value="CbiG_mid"/>
    <property type="match status" value="1"/>
</dbReference>
<sequence length="361" mass="40088">MKIAVISLNNKGDIIAERIGKSIDIDLYSKTKIKEFNINNITKELMKEYEAVIFLSSTGIAVRSIAPYIKSKDIDPAIIVIDVLGKYVISLLSGHLGGANALSIKLAEIVGALPVITTATDILKVKAPDIIALENNLIIDSLKDAKEISALLVDGKKVAFVDDKNEIDLPEGYINLEDKLESYRLMNSDDHSNCRLHTKEVSLKKEKEQINGIVYVTDKAKIQGFNKAEYNNQKKLKLIRRDVVLGIGCKKNYPAEKMIEQVCEKLEELNIDKRAVKYVATVEIKKDEKAILELNKALKGELKIFTREAIRKVQHKYKGSDFVEKSIGIRAVCEPCVELCGGILLTEKLSISGMTLCVGKA</sequence>
<dbReference type="STRING" id="86416.Clopa_1219"/>
<dbReference type="Gene3D" id="3.30.420.180">
    <property type="entry name" value="CobE/GbiG C-terminal domain"/>
    <property type="match status" value="1"/>
</dbReference>
<dbReference type="InterPro" id="IPR021744">
    <property type="entry name" value="CbiG_N"/>
</dbReference>
<dbReference type="eggNOG" id="COG2073">
    <property type="taxonomic scope" value="Bacteria"/>
</dbReference>
<dbReference type="InterPro" id="IPR036518">
    <property type="entry name" value="CobE/GbiG_C_sf"/>
</dbReference>
<proteinExistence type="predicted"/>
<dbReference type="InterPro" id="IPR021745">
    <property type="entry name" value="CbiG_mid"/>
</dbReference>
<feature type="domain" description="Cobalamin synthesis G N-terminal" evidence="2">
    <location>
        <begin position="41"/>
        <end position="121"/>
    </location>
</feature>
<keyword evidence="5" id="KW-1185">Reference proteome</keyword>
<dbReference type="OrthoDB" id="9781023at2"/>
<dbReference type="AlphaFoldDB" id="R4K6S0"/>
<dbReference type="Gene3D" id="3.40.50.11220">
    <property type="match status" value="1"/>
</dbReference>
<dbReference type="PANTHER" id="PTHR37477">
    <property type="entry name" value="COBALT-PRECORRIN-5A HYDROLASE"/>
    <property type="match status" value="1"/>
</dbReference>
<feature type="domain" description="CobE/GbiG C-terminal" evidence="1">
    <location>
        <begin position="243"/>
        <end position="358"/>
    </location>
</feature>
<feature type="domain" description="Cobalamin biosynthesis central region" evidence="3">
    <location>
        <begin position="127"/>
        <end position="219"/>
    </location>
</feature>
<dbReference type="GO" id="GO:0009236">
    <property type="term" value="P:cobalamin biosynthetic process"/>
    <property type="evidence" value="ECO:0007669"/>
    <property type="project" value="InterPro"/>
</dbReference>
<evidence type="ECO:0000313" key="4">
    <source>
        <dbReference type="EMBL" id="AGK96209.1"/>
    </source>
</evidence>
<dbReference type="EMBL" id="CP003261">
    <property type="protein sequence ID" value="AGK96209.1"/>
    <property type="molecule type" value="Genomic_DNA"/>
</dbReference>
<reference evidence="4 5" key="1">
    <citation type="submission" date="2012-01" db="EMBL/GenBank/DDBJ databases">
        <title>Complete sequence of chromosome of Clostridium pasteurianum BC1.</title>
        <authorList>
            <consortium name="US DOE Joint Genome Institute"/>
            <person name="Lucas S."/>
            <person name="Han J."/>
            <person name="Lapidus A."/>
            <person name="Cheng J.-F."/>
            <person name="Goodwin L."/>
            <person name="Pitluck S."/>
            <person name="Peters L."/>
            <person name="Mikhailova N."/>
            <person name="Teshima H."/>
            <person name="Detter J.C."/>
            <person name="Han C."/>
            <person name="Tapia R."/>
            <person name="Land M."/>
            <person name="Hauser L."/>
            <person name="Kyrpides N."/>
            <person name="Ivanova N."/>
            <person name="Pagani I."/>
            <person name="Dunn J."/>
            <person name="Taghavi S."/>
            <person name="Francis A."/>
            <person name="van der Lelie D."/>
            <person name="Woyke T."/>
        </authorList>
    </citation>
    <scope>NUCLEOTIDE SEQUENCE [LARGE SCALE GENOMIC DNA]</scope>
    <source>
        <strain evidence="4 5">BC1</strain>
    </source>
</reference>
<dbReference type="Pfam" id="PF01890">
    <property type="entry name" value="CbiG_C"/>
    <property type="match status" value="1"/>
</dbReference>
<dbReference type="KEGG" id="cpas:Clopa_1219"/>
<dbReference type="InterPro" id="IPR002750">
    <property type="entry name" value="CobE/GbiG_C"/>
</dbReference>
<evidence type="ECO:0000259" key="3">
    <source>
        <dbReference type="Pfam" id="PF11761"/>
    </source>
</evidence>
<dbReference type="SUPFAM" id="SSF159672">
    <property type="entry name" value="CbiG N-terminal domain-like"/>
    <property type="match status" value="1"/>
</dbReference>
<evidence type="ECO:0000259" key="2">
    <source>
        <dbReference type="Pfam" id="PF11760"/>
    </source>
</evidence>
<dbReference type="InterPro" id="IPR052553">
    <property type="entry name" value="CbiG_hydrolase"/>
</dbReference>
<dbReference type="NCBIfam" id="NF004466">
    <property type="entry name" value="PRK05788.1-4"/>
    <property type="match status" value="1"/>
</dbReference>
<name>R4K6S0_CLOPA</name>
<gene>
    <name evidence="4" type="ORF">Clopa_1219</name>
</gene>
<dbReference type="PANTHER" id="PTHR37477:SF1">
    <property type="entry name" value="COBALT-PRECORRIN-5A HYDROLASE"/>
    <property type="match status" value="1"/>
</dbReference>
<accession>R4K6S0</accession>